<evidence type="ECO:0000256" key="2">
    <source>
        <dbReference type="PROSITE-ProRule" id="PRU00169"/>
    </source>
</evidence>
<feature type="non-terminal residue" evidence="5">
    <location>
        <position position="153"/>
    </location>
</feature>
<keyword evidence="6" id="KW-1185">Reference proteome</keyword>
<feature type="region of interest" description="Disordered" evidence="3">
    <location>
        <begin position="109"/>
        <end position="136"/>
    </location>
</feature>
<protein>
    <submittedName>
        <fullName evidence="5">Response regulator</fullName>
    </submittedName>
</protein>
<dbReference type="InterPro" id="IPR011006">
    <property type="entry name" value="CheY-like_superfamily"/>
</dbReference>
<evidence type="ECO:0000259" key="4">
    <source>
        <dbReference type="PROSITE" id="PS50110"/>
    </source>
</evidence>
<keyword evidence="1 2" id="KW-0597">Phosphoprotein</keyword>
<dbReference type="AlphaFoldDB" id="A0AAW6U1Z9"/>
<feature type="modified residue" description="4-aspartylphosphate" evidence="2">
    <location>
        <position position="49"/>
    </location>
</feature>
<dbReference type="PANTHER" id="PTHR45339">
    <property type="entry name" value="HYBRID SIGNAL TRANSDUCTION HISTIDINE KINASE J"/>
    <property type="match status" value="1"/>
</dbReference>
<dbReference type="CDD" id="cd17546">
    <property type="entry name" value="REC_hyHK_CKI1_RcsC-like"/>
    <property type="match status" value="1"/>
</dbReference>
<evidence type="ECO:0000313" key="5">
    <source>
        <dbReference type="EMBL" id="MDI6451927.1"/>
    </source>
</evidence>
<reference evidence="5" key="1">
    <citation type="submission" date="2023-05" db="EMBL/GenBank/DDBJ databases">
        <title>Anaerotaeda fermentans gen. nov., sp. nov., a novel anaerobic planctomycete of the new family within the order Sedimentisphaerales isolated from Taman Peninsula, Russia.</title>
        <authorList>
            <person name="Khomyakova M.A."/>
            <person name="Merkel A.Y."/>
            <person name="Slobodkin A.I."/>
        </authorList>
    </citation>
    <scope>NUCLEOTIDE SEQUENCE</scope>
    <source>
        <strain evidence="5">M17dextr</strain>
    </source>
</reference>
<dbReference type="PANTHER" id="PTHR45339:SF5">
    <property type="entry name" value="HISTIDINE KINASE"/>
    <property type="match status" value="1"/>
</dbReference>
<feature type="compositionally biased region" description="Basic and acidic residues" evidence="3">
    <location>
        <begin position="123"/>
        <end position="133"/>
    </location>
</feature>
<evidence type="ECO:0000313" key="6">
    <source>
        <dbReference type="Proteomes" id="UP001431776"/>
    </source>
</evidence>
<dbReference type="Proteomes" id="UP001431776">
    <property type="component" value="Unassembled WGS sequence"/>
</dbReference>
<dbReference type="GO" id="GO:0000160">
    <property type="term" value="P:phosphorelay signal transduction system"/>
    <property type="evidence" value="ECO:0007669"/>
    <property type="project" value="InterPro"/>
</dbReference>
<dbReference type="Gene3D" id="3.40.50.2300">
    <property type="match status" value="1"/>
</dbReference>
<dbReference type="SUPFAM" id="SSF52172">
    <property type="entry name" value="CheY-like"/>
    <property type="match status" value="1"/>
</dbReference>
<dbReference type="EMBL" id="JASCXX010000115">
    <property type="protein sequence ID" value="MDI6451927.1"/>
    <property type="molecule type" value="Genomic_DNA"/>
</dbReference>
<accession>A0AAW6U1Z9</accession>
<dbReference type="InterPro" id="IPR001789">
    <property type="entry name" value="Sig_transdc_resp-reg_receiver"/>
</dbReference>
<comment type="caution">
    <text evidence="5">The sequence shown here is derived from an EMBL/GenBank/DDBJ whole genome shotgun (WGS) entry which is preliminary data.</text>
</comment>
<dbReference type="Pfam" id="PF00072">
    <property type="entry name" value="Response_reg"/>
    <property type="match status" value="1"/>
</dbReference>
<dbReference type="SMART" id="SM00448">
    <property type="entry name" value="REC"/>
    <property type="match status" value="1"/>
</dbReference>
<evidence type="ECO:0000256" key="1">
    <source>
        <dbReference type="ARBA" id="ARBA00022553"/>
    </source>
</evidence>
<gene>
    <name evidence="5" type="ORF">QJ522_22905</name>
</gene>
<evidence type="ECO:0000256" key="3">
    <source>
        <dbReference type="SAM" id="MobiDB-lite"/>
    </source>
</evidence>
<feature type="domain" description="Response regulatory" evidence="4">
    <location>
        <begin position="1"/>
        <end position="116"/>
    </location>
</feature>
<proteinExistence type="predicted"/>
<organism evidence="5 6">
    <name type="scientific">Anaerobaca lacustris</name>
    <dbReference type="NCBI Taxonomy" id="3044600"/>
    <lineage>
        <taxon>Bacteria</taxon>
        <taxon>Pseudomonadati</taxon>
        <taxon>Planctomycetota</taxon>
        <taxon>Phycisphaerae</taxon>
        <taxon>Sedimentisphaerales</taxon>
        <taxon>Anaerobacaceae</taxon>
        <taxon>Anaerobaca</taxon>
    </lineage>
</organism>
<name>A0AAW6U1Z9_9BACT</name>
<sequence length="153" mass="16739">MVDDNTTNREILRVRLTSWGAQVVEAEDGPAALATMAQTDTCFDVVLTDMQMPEMDGLTLGRAIRQEDRFKDIPLMMMTSLGTQNNCGELAEIGFAASLTKPVRPSELHTRLTDVLSGTKPAGSERSRPESDPASRSLNCNVRILLAEDNITN</sequence>
<dbReference type="PROSITE" id="PS50110">
    <property type="entry name" value="RESPONSE_REGULATORY"/>
    <property type="match status" value="1"/>
</dbReference>